<reference evidence="1 2" key="1">
    <citation type="submission" date="2019-08" db="EMBL/GenBank/DDBJ databases">
        <title>Deep-cultivation of Planctomycetes and their phenomic and genomic characterization uncovers novel biology.</title>
        <authorList>
            <person name="Wiegand S."/>
            <person name="Jogler M."/>
            <person name="Boedeker C."/>
            <person name="Pinto D."/>
            <person name="Vollmers J."/>
            <person name="Rivas-Marin E."/>
            <person name="Kohn T."/>
            <person name="Peeters S.H."/>
            <person name="Heuer A."/>
            <person name="Rast P."/>
            <person name="Oberbeckmann S."/>
            <person name="Bunk B."/>
            <person name="Jeske O."/>
            <person name="Meyerdierks A."/>
            <person name="Storesund J.E."/>
            <person name="Kallscheuer N."/>
            <person name="Luecker S."/>
            <person name="Lage O.M."/>
            <person name="Pohl T."/>
            <person name="Merkel B.J."/>
            <person name="Hornburger P."/>
            <person name="Mueller R.-W."/>
            <person name="Bruemmer F."/>
            <person name="Labrenz M."/>
            <person name="Spormann A.M."/>
            <person name="Op Den Camp H."/>
            <person name="Overmann J."/>
            <person name="Amann R."/>
            <person name="Jetten M.S.M."/>
            <person name="Mascher T."/>
            <person name="Medema M.H."/>
            <person name="Devos D.P."/>
            <person name="Kaster A.-K."/>
            <person name="Ovreas L."/>
            <person name="Rohde M."/>
            <person name="Galperin M.Y."/>
            <person name="Jogler C."/>
        </authorList>
    </citation>
    <scope>NUCLEOTIDE SEQUENCE [LARGE SCALE GENOMIC DNA]</scope>
    <source>
        <strain evidence="1 2">LF1</strain>
    </source>
</reference>
<accession>A0A5B1CRU4</accession>
<evidence type="ECO:0000313" key="1">
    <source>
        <dbReference type="EMBL" id="KAA1261974.1"/>
    </source>
</evidence>
<keyword evidence="2" id="KW-1185">Reference proteome</keyword>
<dbReference type="OrthoDB" id="292518at2"/>
<proteinExistence type="predicted"/>
<gene>
    <name evidence="1" type="ORF">LF1_45350</name>
</gene>
<dbReference type="EMBL" id="VRLW01000001">
    <property type="protein sequence ID" value="KAA1261974.1"/>
    <property type="molecule type" value="Genomic_DNA"/>
</dbReference>
<dbReference type="AlphaFoldDB" id="A0A5B1CRU4"/>
<dbReference type="RefSeq" id="WP_068266109.1">
    <property type="nucleotide sequence ID" value="NZ_LWSK01000107.1"/>
</dbReference>
<comment type="caution">
    <text evidence="1">The sequence shown here is derived from an EMBL/GenBank/DDBJ whole genome shotgun (WGS) entry which is preliminary data.</text>
</comment>
<evidence type="ECO:0000313" key="2">
    <source>
        <dbReference type="Proteomes" id="UP000322699"/>
    </source>
</evidence>
<sequence>MTDFSPPLEALLSPDADPVAAGWQLRELAESAIDRGSELLTELAAQSDSIATADPAVVGAILRVIHHVTLAAGGEIGKDLDLASIAKVESALPDTVPNRHLLLQLMAMLRTDESLRLLVDRLIESPPKQWIEAGQVLSPLMQHDDWSVTAVYPKLLDALQHPSLASPLLDLANYLFRKGRIDQHPATGRSDMVNTLLGEVTNRLASFEENPHFFGDDVATVQDRLGEAVALAVSLCDTAGQLGEESSIAKLYQTVELKHRRVQCEAAGALARLGAVIGRERLLKLASEPAARLRAIHYADELQFGDSVDEEFRSEEATAEAEMALWLTQPQQMGVPPTGIEVVDRRRMLWPSFQDPIDVFLVRFEYSFGDQIYSNVGITGPVAFSLSADVADLPVDDIYSIYAGWHADHPEIFAVPRDQLNEAQVRAMRSFQDHLDRSDYESLEPLLLGVFLDEKAGVFSALREEKPCIVITDGLETMDQPVSGRSRPLEAGDMFNLYKGRKMLRTFN</sequence>
<name>A0A5B1CRU4_9BACT</name>
<organism evidence="1 2">
    <name type="scientific">Rubripirellula obstinata</name>
    <dbReference type="NCBI Taxonomy" id="406547"/>
    <lineage>
        <taxon>Bacteria</taxon>
        <taxon>Pseudomonadati</taxon>
        <taxon>Planctomycetota</taxon>
        <taxon>Planctomycetia</taxon>
        <taxon>Pirellulales</taxon>
        <taxon>Pirellulaceae</taxon>
        <taxon>Rubripirellula</taxon>
    </lineage>
</organism>
<dbReference type="Proteomes" id="UP000322699">
    <property type="component" value="Unassembled WGS sequence"/>
</dbReference>
<protein>
    <submittedName>
        <fullName evidence="1">Uncharacterized protein</fullName>
    </submittedName>
</protein>